<dbReference type="STRING" id="4155.A0A022RPC8"/>
<evidence type="ECO:0000313" key="2">
    <source>
        <dbReference type="EMBL" id="EYU41846.1"/>
    </source>
</evidence>
<evidence type="ECO:0000313" key="3">
    <source>
        <dbReference type="Proteomes" id="UP000030748"/>
    </source>
</evidence>
<dbReference type="Gene3D" id="3.80.10.10">
    <property type="entry name" value="Ribonuclease Inhibitor"/>
    <property type="match status" value="1"/>
</dbReference>
<dbReference type="eggNOG" id="ENOG502RYMX">
    <property type="taxonomic scope" value="Eukaryota"/>
</dbReference>
<gene>
    <name evidence="2" type="ORF">MIMGU_mgv1a020181mg</name>
</gene>
<dbReference type="PROSITE" id="PS50181">
    <property type="entry name" value="FBOX"/>
    <property type="match status" value="1"/>
</dbReference>
<sequence length="400" mass="45966">YCVGDDDDDDRISELPDDILVVILSLLSLKEAARTSILCSRWINLWKHTNSLDFDAEEAMCKLARARARELEEEEGLKYIEWVNSVLQSHKAVTLKEFRICFDLSEPSQIAVTTWLEYALARRVQRLEFDLSAANCSRYFRADLNYVFPQELLMESNGVGSTSPPPSDTCIFNHHPRTRFDFKHLKALSLKFVTVTREAIEFFLNNCPLLEKLVVHKITKITNLEICGSSLVLKHLELWYCFDLDSVKVSAPNLTSLSVNLFNELILENVPMLDELTVSCGYSEFSVEKLLLYSCISQLESLHLFLNKLEGSTVLCNFPEMPRLKKLVIDYWAHGEESLIALTSLIRASPYLQQFVLKLGWLEISRSDREVESNVRFPHEHLKVVNFCGYYGRSSDVEFV</sequence>
<dbReference type="PANTHER" id="PTHR34145">
    <property type="entry name" value="OS02G0105600 PROTEIN"/>
    <property type="match status" value="1"/>
</dbReference>
<feature type="domain" description="F-box" evidence="1">
    <location>
        <begin position="9"/>
        <end position="57"/>
    </location>
</feature>
<proteinExistence type="predicted"/>
<dbReference type="AlphaFoldDB" id="A0A022RPC8"/>
<protein>
    <recommendedName>
        <fullName evidence="1">F-box domain-containing protein</fullName>
    </recommendedName>
</protein>
<dbReference type="Pfam" id="PF00646">
    <property type="entry name" value="F-box"/>
    <property type="match status" value="1"/>
</dbReference>
<dbReference type="InterPro" id="IPR053772">
    <property type="entry name" value="At1g61320/At1g61330-like"/>
</dbReference>
<dbReference type="Gene3D" id="1.20.1280.50">
    <property type="match status" value="1"/>
</dbReference>
<reference evidence="2 3" key="1">
    <citation type="journal article" date="2013" name="Proc. Natl. Acad. Sci. U.S.A.">
        <title>Fine-scale variation in meiotic recombination in Mimulus inferred from population shotgun sequencing.</title>
        <authorList>
            <person name="Hellsten U."/>
            <person name="Wright K.M."/>
            <person name="Jenkins J."/>
            <person name="Shu S."/>
            <person name="Yuan Y."/>
            <person name="Wessler S.R."/>
            <person name="Schmutz J."/>
            <person name="Willis J.H."/>
            <person name="Rokhsar D.S."/>
        </authorList>
    </citation>
    <scope>NUCLEOTIDE SEQUENCE [LARGE SCALE GENOMIC DNA]</scope>
    <source>
        <strain evidence="3">cv. DUN x IM62</strain>
    </source>
</reference>
<feature type="non-terminal residue" evidence="2">
    <location>
        <position position="1"/>
    </location>
</feature>
<dbReference type="SUPFAM" id="SSF81383">
    <property type="entry name" value="F-box domain"/>
    <property type="match status" value="1"/>
</dbReference>
<keyword evidence="3" id="KW-1185">Reference proteome</keyword>
<dbReference type="Proteomes" id="UP000030748">
    <property type="component" value="Unassembled WGS sequence"/>
</dbReference>
<dbReference type="PANTHER" id="PTHR34145:SF68">
    <property type="entry name" value="FBD DOMAIN-CONTAINING PROTEIN"/>
    <property type="match status" value="1"/>
</dbReference>
<dbReference type="InterPro" id="IPR036047">
    <property type="entry name" value="F-box-like_dom_sf"/>
</dbReference>
<dbReference type="InterPro" id="IPR055357">
    <property type="entry name" value="LRR_At1g61320_AtMIF1"/>
</dbReference>
<dbReference type="SUPFAM" id="SSF52047">
    <property type="entry name" value="RNI-like"/>
    <property type="match status" value="1"/>
</dbReference>
<dbReference type="Pfam" id="PF23622">
    <property type="entry name" value="LRR_At1g61320_AtMIF1"/>
    <property type="match status" value="1"/>
</dbReference>
<dbReference type="InterPro" id="IPR001810">
    <property type="entry name" value="F-box_dom"/>
</dbReference>
<dbReference type="InterPro" id="IPR032675">
    <property type="entry name" value="LRR_dom_sf"/>
</dbReference>
<evidence type="ECO:0000259" key="1">
    <source>
        <dbReference type="PROSITE" id="PS50181"/>
    </source>
</evidence>
<name>A0A022RPC8_ERYGU</name>
<dbReference type="EMBL" id="KI630319">
    <property type="protein sequence ID" value="EYU41846.1"/>
    <property type="molecule type" value="Genomic_DNA"/>
</dbReference>
<accession>A0A022RPC8</accession>
<organism evidence="2 3">
    <name type="scientific">Erythranthe guttata</name>
    <name type="common">Yellow monkey flower</name>
    <name type="synonym">Mimulus guttatus</name>
    <dbReference type="NCBI Taxonomy" id="4155"/>
    <lineage>
        <taxon>Eukaryota</taxon>
        <taxon>Viridiplantae</taxon>
        <taxon>Streptophyta</taxon>
        <taxon>Embryophyta</taxon>
        <taxon>Tracheophyta</taxon>
        <taxon>Spermatophyta</taxon>
        <taxon>Magnoliopsida</taxon>
        <taxon>eudicotyledons</taxon>
        <taxon>Gunneridae</taxon>
        <taxon>Pentapetalae</taxon>
        <taxon>asterids</taxon>
        <taxon>lamiids</taxon>
        <taxon>Lamiales</taxon>
        <taxon>Phrymaceae</taxon>
        <taxon>Erythranthe</taxon>
    </lineage>
</organism>
<feature type="non-terminal residue" evidence="2">
    <location>
        <position position="400"/>
    </location>
</feature>